<dbReference type="GO" id="GO:0004672">
    <property type="term" value="F:protein kinase activity"/>
    <property type="evidence" value="ECO:0007669"/>
    <property type="project" value="InterPro"/>
</dbReference>
<evidence type="ECO:0000256" key="2">
    <source>
        <dbReference type="ARBA" id="ARBA00007441"/>
    </source>
</evidence>
<dbReference type="InterPro" id="IPR004839">
    <property type="entry name" value="Aminotransferase_I/II_large"/>
</dbReference>
<dbReference type="GO" id="GO:0005524">
    <property type="term" value="F:ATP binding"/>
    <property type="evidence" value="ECO:0007669"/>
    <property type="project" value="UniProtKB-UniRule"/>
</dbReference>
<evidence type="ECO:0000256" key="4">
    <source>
        <dbReference type="ARBA" id="ARBA00022576"/>
    </source>
</evidence>
<dbReference type="FunFam" id="3.90.1150.10:FF:000001">
    <property type="entry name" value="Aspartate aminotransferase"/>
    <property type="match status" value="1"/>
</dbReference>
<evidence type="ECO:0000256" key="13">
    <source>
        <dbReference type="RuleBase" id="RU000480"/>
    </source>
</evidence>
<evidence type="ECO:0000256" key="5">
    <source>
        <dbReference type="ARBA" id="ARBA00022679"/>
    </source>
</evidence>
<keyword evidence="15" id="KW-0732">Signal</keyword>
<keyword evidence="14" id="KW-0472">Membrane</keyword>
<dbReference type="Gene3D" id="3.90.1150.10">
    <property type="entry name" value="Aspartate Aminotransferase, domain 1"/>
    <property type="match status" value="1"/>
</dbReference>
<accession>A0A6D2JN86</accession>
<keyword evidence="18" id="KW-1185">Reference proteome</keyword>
<dbReference type="InterPro" id="IPR015421">
    <property type="entry name" value="PyrdxlP-dep_Trfase_major"/>
</dbReference>
<dbReference type="FunFam" id="3.40.640.10:FF:000015">
    <property type="entry name" value="Aspartate aminotransferase"/>
    <property type="match status" value="1"/>
</dbReference>
<protein>
    <recommendedName>
        <fullName evidence="13">Aspartate aminotransferase</fullName>
        <ecNumber evidence="13">2.6.1.1</ecNumber>
    </recommendedName>
</protein>
<evidence type="ECO:0000313" key="17">
    <source>
        <dbReference type="EMBL" id="CAA7041557.1"/>
    </source>
</evidence>
<evidence type="ECO:0000256" key="8">
    <source>
        <dbReference type="ARBA" id="ARBA00022840"/>
    </source>
</evidence>
<evidence type="ECO:0000256" key="9">
    <source>
        <dbReference type="ARBA" id="ARBA00022898"/>
    </source>
</evidence>
<feature type="domain" description="Protein kinase" evidence="16">
    <location>
        <begin position="129"/>
        <end position="400"/>
    </location>
</feature>
<evidence type="ECO:0000256" key="3">
    <source>
        <dbReference type="ARBA" id="ARBA00011738"/>
    </source>
</evidence>
<evidence type="ECO:0000259" key="16">
    <source>
        <dbReference type="PROSITE" id="PS50011"/>
    </source>
</evidence>
<dbReference type="InterPro" id="IPR015424">
    <property type="entry name" value="PyrdxlP-dep_Trfase"/>
</dbReference>
<feature type="transmembrane region" description="Helical" evidence="14">
    <location>
        <begin position="64"/>
        <end position="88"/>
    </location>
</feature>
<dbReference type="Gene3D" id="3.40.640.10">
    <property type="entry name" value="Type I PLP-dependent aspartate aminotransferase-like (Major domain)"/>
    <property type="match status" value="1"/>
</dbReference>
<comment type="function">
    <text evidence="11">Amino acid aminotransferase important for the metabolism of amino acids and Krebs-cycle related organic acids. No activity with D-Asp or D-Ala as amino donors. In plants, it is involved in nitrogen metabolism and in aspects of carbon and energy metabolism.</text>
</comment>
<dbReference type="CDD" id="cd00609">
    <property type="entry name" value="AAT_like"/>
    <property type="match status" value="1"/>
</dbReference>
<comment type="caution">
    <text evidence="17">The sequence shown here is derived from an EMBL/GenBank/DDBJ whole genome shotgun (WGS) entry which is preliminary data.</text>
</comment>
<dbReference type="GO" id="GO:0030170">
    <property type="term" value="F:pyridoxal phosphate binding"/>
    <property type="evidence" value="ECO:0007669"/>
    <property type="project" value="InterPro"/>
</dbReference>
<keyword evidence="4 13" id="KW-0032">Aminotransferase</keyword>
<dbReference type="PROSITE" id="PS00108">
    <property type="entry name" value="PROTEIN_KINASE_ST"/>
    <property type="match status" value="1"/>
</dbReference>
<dbReference type="InterPro" id="IPR000796">
    <property type="entry name" value="Asp_trans"/>
</dbReference>
<keyword evidence="14" id="KW-0812">Transmembrane</keyword>
<evidence type="ECO:0000313" key="18">
    <source>
        <dbReference type="Proteomes" id="UP000467841"/>
    </source>
</evidence>
<dbReference type="FunFam" id="1.10.510.10:FF:000223">
    <property type="entry name" value="probable receptor-like protein kinase At1g80640"/>
    <property type="match status" value="1"/>
</dbReference>
<keyword evidence="14" id="KW-1133">Transmembrane helix</keyword>
<dbReference type="InterPro" id="IPR011009">
    <property type="entry name" value="Kinase-like_dom_sf"/>
</dbReference>
<dbReference type="Proteomes" id="UP000467841">
    <property type="component" value="Unassembled WGS sequence"/>
</dbReference>
<organism evidence="17 18">
    <name type="scientific">Microthlaspi erraticum</name>
    <dbReference type="NCBI Taxonomy" id="1685480"/>
    <lineage>
        <taxon>Eukaryota</taxon>
        <taxon>Viridiplantae</taxon>
        <taxon>Streptophyta</taxon>
        <taxon>Embryophyta</taxon>
        <taxon>Tracheophyta</taxon>
        <taxon>Spermatophyta</taxon>
        <taxon>Magnoliopsida</taxon>
        <taxon>eudicotyledons</taxon>
        <taxon>Gunneridae</taxon>
        <taxon>Pentapetalae</taxon>
        <taxon>rosids</taxon>
        <taxon>malvids</taxon>
        <taxon>Brassicales</taxon>
        <taxon>Brassicaceae</taxon>
        <taxon>Coluteocarpeae</taxon>
        <taxon>Microthlaspi</taxon>
    </lineage>
</organism>
<reference evidence="17" key="1">
    <citation type="submission" date="2020-01" db="EMBL/GenBank/DDBJ databases">
        <authorList>
            <person name="Mishra B."/>
        </authorList>
    </citation>
    <scope>NUCLEOTIDE SEQUENCE [LARGE SCALE GENOMIC DNA]</scope>
</reference>
<dbReference type="Pfam" id="PF00155">
    <property type="entry name" value="Aminotran_1_2"/>
    <property type="match status" value="1"/>
</dbReference>
<name>A0A6D2JN86_9BRAS</name>
<feature type="binding site" evidence="12">
    <location>
        <position position="158"/>
    </location>
    <ligand>
        <name>ATP</name>
        <dbReference type="ChEBI" id="CHEBI:30616"/>
    </ligand>
</feature>
<dbReference type="EMBL" id="CACVBM020001249">
    <property type="protein sequence ID" value="CAA7041557.1"/>
    <property type="molecule type" value="Genomic_DNA"/>
</dbReference>
<dbReference type="EC" id="2.6.1.1" evidence="13"/>
<comment type="miscellaneous">
    <text evidence="13">In eukaryotes there are cytoplasmic, mitochondrial and chloroplastic isozymes.</text>
</comment>
<dbReference type="PRINTS" id="PR00799">
    <property type="entry name" value="TRANSAMINASE"/>
</dbReference>
<keyword evidence="8 12" id="KW-0067">ATP-binding</keyword>
<dbReference type="InterPro" id="IPR015422">
    <property type="entry name" value="PyrdxlP-dep_Trfase_small"/>
</dbReference>
<evidence type="ECO:0000256" key="10">
    <source>
        <dbReference type="ARBA" id="ARBA00049185"/>
    </source>
</evidence>
<evidence type="ECO:0000256" key="15">
    <source>
        <dbReference type="SAM" id="SignalP"/>
    </source>
</evidence>
<evidence type="ECO:0000256" key="12">
    <source>
        <dbReference type="PROSITE-ProRule" id="PRU10141"/>
    </source>
</evidence>
<evidence type="ECO:0000256" key="14">
    <source>
        <dbReference type="SAM" id="Phobius"/>
    </source>
</evidence>
<dbReference type="AlphaFoldDB" id="A0A6D2JN86"/>
<comment type="catalytic activity">
    <reaction evidence="10 13">
        <text>L-aspartate + 2-oxoglutarate = oxaloacetate + L-glutamate</text>
        <dbReference type="Rhea" id="RHEA:21824"/>
        <dbReference type="ChEBI" id="CHEBI:16452"/>
        <dbReference type="ChEBI" id="CHEBI:16810"/>
        <dbReference type="ChEBI" id="CHEBI:29985"/>
        <dbReference type="ChEBI" id="CHEBI:29991"/>
        <dbReference type="EC" id="2.6.1.1"/>
    </reaction>
</comment>
<evidence type="ECO:0000256" key="11">
    <source>
        <dbReference type="ARBA" id="ARBA00059285"/>
    </source>
</evidence>
<sequence length="887" mass="97491">MRKILHLLLLKVSVIQFLISVSASLHSPASQPSVSPIYTSMASFSPGIQMGRGQEHKLDAHKKLLIALIISSSSLGLIILSCLCFWIYRSKTSPKTTKNSSAESGISTSKKGFVQSFDYKTLEKVTSGFKDSNLIGRGGFGFVYKACLSSHTLAAVKKIENVSQEAKREFQNEVDVLSKIHHPNIITLLGYTSEISSSFIVYEMMENGSLEAQLHGPSRGSALTWHMRMKIALDTARGVEYLHERCRPPVIHRDIKSSNILLDSSFNAKISDFGLAVTGGVHGKNNIKLSGTLGYVAPEYLLDGKLTDKSDVYAFGVVLLELLLGKRPVEKLSSVQCQSLVTWAMPQLTDRSKLPKIVDPVIKDTMDHKHLYQVAAVAVLCVQPEPSYRPLITDVLHSLVPLVPVELGGTLRSPGEYISSCRCDSMASSMLSLGSTSLLPREINKDKLKLGNSGSNPFLKAKSRGRVTMTVAVKPSRFEGITMAPPDPILGVSEAFKADTNELKLNLGVGAYRTEELQPYVLNVVKKAENLMLERGDNKEYLPIEGLAAFNKATAELLFGAGHPVIKEQKVATIQGLSGTGSLRLAAALIERYFNGAKVLISAPTWGNHKNIFNDAKVPWSEYRYYDPKTIGLDFEGMIADIKEAPEGSFILLHGCAHNPTGIDPTPEQWVKIADVIQEKNHIPFFDVAYQGFASGSLDEDAASVRLFAERGMEFFVAQSYSKNLGLYAERIGAINVVCSSADAATRVKSQLKRIARPMYSNPPVHGAKIVANVVGDATMFGEWKAEMEMMAGRIKTVRQKLYDSLVSKDKSGKDWSFILKQIGMFSFTGLNKAQSDNMTDKWHVYMTKDGRISLAGLSLAKCEYLADAIIDSYHNALLYWETPIEL</sequence>
<dbReference type="OrthoDB" id="6752799at2759"/>
<dbReference type="InterPro" id="IPR008271">
    <property type="entry name" value="Ser/Thr_kinase_AS"/>
</dbReference>
<dbReference type="PANTHER" id="PTHR11879">
    <property type="entry name" value="ASPARTATE AMINOTRANSFERASE"/>
    <property type="match status" value="1"/>
</dbReference>
<dbReference type="Gene3D" id="3.30.200.20">
    <property type="entry name" value="Phosphorylase Kinase, domain 1"/>
    <property type="match status" value="1"/>
</dbReference>
<evidence type="ECO:0000256" key="1">
    <source>
        <dbReference type="ARBA" id="ARBA00001933"/>
    </source>
</evidence>
<dbReference type="InterPro" id="IPR017441">
    <property type="entry name" value="Protein_kinase_ATP_BS"/>
</dbReference>
<dbReference type="SMART" id="SM00220">
    <property type="entry name" value="S_TKc"/>
    <property type="match status" value="1"/>
</dbReference>
<gene>
    <name evidence="17" type="ORF">MERR_LOCUS28792</name>
</gene>
<dbReference type="PANTHER" id="PTHR11879:SF46">
    <property type="entry name" value="ASPARTATE AMINOTRANSFERASE, CYTOPLASMIC"/>
    <property type="match status" value="1"/>
</dbReference>
<dbReference type="GO" id="GO:0004069">
    <property type="term" value="F:L-aspartate:2-oxoglutarate aminotransferase activity"/>
    <property type="evidence" value="ECO:0007669"/>
    <property type="project" value="UniProtKB-EC"/>
</dbReference>
<keyword evidence="6 12" id="KW-0547">Nucleotide-binding</keyword>
<keyword evidence="5 13" id="KW-0808">Transferase</keyword>
<dbReference type="Gene3D" id="1.10.510.10">
    <property type="entry name" value="Transferase(Phosphotransferase) domain 1"/>
    <property type="match status" value="1"/>
</dbReference>
<dbReference type="SUPFAM" id="SSF56112">
    <property type="entry name" value="Protein kinase-like (PK-like)"/>
    <property type="match status" value="1"/>
</dbReference>
<comment type="subunit">
    <text evidence="3 13">Homodimer.</text>
</comment>
<feature type="signal peptide" evidence="15">
    <location>
        <begin position="1"/>
        <end position="23"/>
    </location>
</feature>
<dbReference type="InterPro" id="IPR000719">
    <property type="entry name" value="Prot_kinase_dom"/>
</dbReference>
<dbReference type="NCBIfam" id="NF006719">
    <property type="entry name" value="PRK09257.1"/>
    <property type="match status" value="1"/>
</dbReference>
<proteinExistence type="inferred from homology"/>
<comment type="cofactor">
    <cofactor evidence="1">
        <name>pyridoxal 5'-phosphate</name>
        <dbReference type="ChEBI" id="CHEBI:597326"/>
    </cofactor>
</comment>
<dbReference type="PROSITE" id="PS50011">
    <property type="entry name" value="PROTEIN_KINASE_DOM"/>
    <property type="match status" value="1"/>
</dbReference>
<dbReference type="SUPFAM" id="SSF53383">
    <property type="entry name" value="PLP-dependent transferases"/>
    <property type="match status" value="1"/>
</dbReference>
<dbReference type="Pfam" id="PF00069">
    <property type="entry name" value="Pkinase"/>
    <property type="match status" value="1"/>
</dbReference>
<evidence type="ECO:0000256" key="7">
    <source>
        <dbReference type="ARBA" id="ARBA00022777"/>
    </source>
</evidence>
<dbReference type="GO" id="GO:0006520">
    <property type="term" value="P:amino acid metabolic process"/>
    <property type="evidence" value="ECO:0007669"/>
    <property type="project" value="InterPro"/>
</dbReference>
<comment type="similarity">
    <text evidence="2">Belongs to the class-I pyridoxal-phosphate-dependent aminotransferase family.</text>
</comment>
<dbReference type="InterPro" id="IPR004838">
    <property type="entry name" value="NHTrfase_class1_PyrdxlP-BS"/>
</dbReference>
<keyword evidence="7" id="KW-0418">Kinase</keyword>
<keyword evidence="9" id="KW-0663">Pyridoxal phosphate</keyword>
<dbReference type="PROSITE" id="PS00105">
    <property type="entry name" value="AA_TRANSFER_CLASS_1"/>
    <property type="match status" value="1"/>
</dbReference>
<dbReference type="PROSITE" id="PS00107">
    <property type="entry name" value="PROTEIN_KINASE_ATP"/>
    <property type="match status" value="1"/>
</dbReference>
<feature type="chain" id="PRO_5025566134" description="Aspartate aminotransferase" evidence="15">
    <location>
        <begin position="24"/>
        <end position="887"/>
    </location>
</feature>
<evidence type="ECO:0000256" key="6">
    <source>
        <dbReference type="ARBA" id="ARBA00022741"/>
    </source>
</evidence>